<evidence type="ECO:0000313" key="6">
    <source>
        <dbReference type="EMBL" id="GAA4433990.1"/>
    </source>
</evidence>
<feature type="domain" description="ABC transporter" evidence="5">
    <location>
        <begin position="2"/>
        <end position="241"/>
    </location>
</feature>
<comment type="caution">
    <text evidence="6">The sequence shown here is derived from an EMBL/GenBank/DDBJ whole genome shotgun (WGS) entry which is preliminary data.</text>
</comment>
<dbReference type="Gene3D" id="3.40.50.300">
    <property type="entry name" value="P-loop containing nucleotide triphosphate hydrolases"/>
    <property type="match status" value="2"/>
</dbReference>
<dbReference type="Proteomes" id="UP001501508">
    <property type="component" value="Unassembled WGS sequence"/>
</dbReference>
<dbReference type="InterPro" id="IPR003593">
    <property type="entry name" value="AAA+_ATPase"/>
</dbReference>
<sequence length="530" mass="58974">MIILQNITYTYPGGDQLFHDLSLVVEKQKMALVGQNGTGKSTLLKIIAGELSPSAGVVSLSGPVFVVPQIFGQLDHLTVAQALGIAPKLNALKEILNGLVTEENLSRLDGDWEIEERCSTALHNWELADTTLERNLGTLSGGQKTRVFLAGIDIHQTGIVLLDEPTNHLDTHARKKLYAFIESTSKTVLTVSHDRRLLNLHDTIGELSKNGLALYGGNYDFYVKAKEIENDALEQDIKNQVRELRKAREKERETMERQQKLDNRGKKKQEKAGVARIMMNTLRNKAENSTAKLKGDHAEKTAGISKRLHELRSSRTDPDQMKLGLASASLHQGKILFEATAVNYRFAGKKLWPQAVDFRLESGARVALLGSNGSGKTTLIKTLLGLSVPDEGKVFRADVQSVYVDQDYSLLNNQMTIYEQAQLFNTSALREHEVKTRLNRFLFTKEDWEKRCGVLSGGERMRLTLCCLGIQSHTPDLIVLDEPTNNLDIRNIEILSNAIAAYSGTLVVVSHDASFLEEIGIDRELSLKIH</sequence>
<dbReference type="GO" id="GO:0005524">
    <property type="term" value="F:ATP binding"/>
    <property type="evidence" value="ECO:0007669"/>
    <property type="project" value="UniProtKB-KW"/>
</dbReference>
<keyword evidence="3 6" id="KW-0067">ATP-binding</keyword>
<dbReference type="SUPFAM" id="SSF52540">
    <property type="entry name" value="P-loop containing nucleoside triphosphate hydrolases"/>
    <property type="match status" value="2"/>
</dbReference>
<dbReference type="SMART" id="SM00382">
    <property type="entry name" value="AAA"/>
    <property type="match status" value="2"/>
</dbReference>
<dbReference type="InterPro" id="IPR027417">
    <property type="entry name" value="P-loop_NTPase"/>
</dbReference>
<accession>A0ABP8LQU7</accession>
<evidence type="ECO:0000256" key="4">
    <source>
        <dbReference type="SAM" id="MobiDB-lite"/>
    </source>
</evidence>
<dbReference type="EMBL" id="BAABEY010000010">
    <property type="protein sequence ID" value="GAA4433990.1"/>
    <property type="molecule type" value="Genomic_DNA"/>
</dbReference>
<evidence type="ECO:0000256" key="3">
    <source>
        <dbReference type="ARBA" id="ARBA00022840"/>
    </source>
</evidence>
<keyword evidence="7" id="KW-1185">Reference proteome</keyword>
<keyword evidence="2" id="KW-0547">Nucleotide-binding</keyword>
<proteinExistence type="predicted"/>
<dbReference type="PROSITE" id="PS50893">
    <property type="entry name" value="ABC_TRANSPORTER_2"/>
    <property type="match status" value="2"/>
</dbReference>
<dbReference type="InterPro" id="IPR050611">
    <property type="entry name" value="ABCF"/>
</dbReference>
<protein>
    <submittedName>
        <fullName evidence="6">ABC-F family ATP-binding cassette domain-containing protein</fullName>
    </submittedName>
</protein>
<dbReference type="PANTHER" id="PTHR19211">
    <property type="entry name" value="ATP-BINDING TRANSPORT PROTEIN-RELATED"/>
    <property type="match status" value="1"/>
</dbReference>
<evidence type="ECO:0000256" key="2">
    <source>
        <dbReference type="ARBA" id="ARBA00022741"/>
    </source>
</evidence>
<name>A0ABP8LQU7_9BACT</name>
<feature type="region of interest" description="Disordered" evidence="4">
    <location>
        <begin position="248"/>
        <end position="272"/>
    </location>
</feature>
<evidence type="ECO:0000313" key="7">
    <source>
        <dbReference type="Proteomes" id="UP001501508"/>
    </source>
</evidence>
<feature type="domain" description="ABC transporter" evidence="5">
    <location>
        <begin position="337"/>
        <end position="528"/>
    </location>
</feature>
<reference evidence="7" key="1">
    <citation type="journal article" date="2019" name="Int. J. Syst. Evol. Microbiol.">
        <title>The Global Catalogue of Microorganisms (GCM) 10K type strain sequencing project: providing services to taxonomists for standard genome sequencing and annotation.</title>
        <authorList>
            <consortium name="The Broad Institute Genomics Platform"/>
            <consortium name="The Broad Institute Genome Sequencing Center for Infectious Disease"/>
            <person name="Wu L."/>
            <person name="Ma J."/>
        </authorList>
    </citation>
    <scope>NUCLEOTIDE SEQUENCE [LARGE SCALE GENOMIC DNA]</scope>
    <source>
        <strain evidence="7">JCM 31920</strain>
    </source>
</reference>
<organism evidence="6 7">
    <name type="scientific">Ravibacter arvi</name>
    <dbReference type="NCBI Taxonomy" id="2051041"/>
    <lineage>
        <taxon>Bacteria</taxon>
        <taxon>Pseudomonadati</taxon>
        <taxon>Bacteroidota</taxon>
        <taxon>Cytophagia</taxon>
        <taxon>Cytophagales</taxon>
        <taxon>Spirosomataceae</taxon>
        <taxon>Ravibacter</taxon>
    </lineage>
</organism>
<dbReference type="CDD" id="cd03221">
    <property type="entry name" value="ABCF_EF-3"/>
    <property type="match status" value="1"/>
</dbReference>
<evidence type="ECO:0000259" key="5">
    <source>
        <dbReference type="PROSITE" id="PS50893"/>
    </source>
</evidence>
<evidence type="ECO:0000256" key="1">
    <source>
        <dbReference type="ARBA" id="ARBA00022737"/>
    </source>
</evidence>
<dbReference type="PANTHER" id="PTHR19211:SF6">
    <property type="entry name" value="BLL7188 PROTEIN"/>
    <property type="match status" value="1"/>
</dbReference>
<feature type="compositionally biased region" description="Basic and acidic residues" evidence="4">
    <location>
        <begin position="248"/>
        <end position="264"/>
    </location>
</feature>
<dbReference type="RefSeq" id="WP_345026803.1">
    <property type="nucleotide sequence ID" value="NZ_BAABEY010000010.1"/>
</dbReference>
<keyword evidence="1" id="KW-0677">Repeat</keyword>
<gene>
    <name evidence="6" type="ORF">GCM10023091_08310</name>
</gene>
<dbReference type="InterPro" id="IPR003439">
    <property type="entry name" value="ABC_transporter-like_ATP-bd"/>
</dbReference>
<dbReference type="Pfam" id="PF00005">
    <property type="entry name" value="ABC_tran"/>
    <property type="match status" value="2"/>
</dbReference>